<keyword evidence="29" id="KW-1185">Reference proteome</keyword>
<dbReference type="GO" id="GO:0009252">
    <property type="term" value="P:peptidoglycan biosynthetic process"/>
    <property type="evidence" value="ECO:0007669"/>
    <property type="project" value="UniProtKB-UniRule"/>
</dbReference>
<sequence length="784" mass="86177">MPRSSRSRSSRKRRPAGGRLRRVLRAGTWTLLGLLLAGAGVGVLYVQNLDREIRAQFEGQRWALPARVYARPLELYPGRRLDRERLVTELEALNYQRSGKGARAGEYEVNDGTVALTTRPFTFGDGPEPARSVRVQMDRGHVRSITDRDTGAAVDLMRVEPLLIGSIYPTHGEDRVVVDLDEVPPALIGALIAIEDRRFMSHRGVDPAGIARAAWANLRAGRTVQGGSTLTQQLVKNFYLTREQTLSRKLNEAVMALILEHRYSKEAILEAYVNEVFLGQAGERAIHGFGQAARFYYQRPLNELRLDQLALLVGLARGASYYDPRRHPERARARRDRVLNAMHETGLADADTVATARGMPLDVSPAMPGGSRFPAFLDLVRRELRAEYADEDLRSDGLRIFTSLDPVIQLAVEERVREEVAAVAPRAGEHAEELQAAAVVTDARSGEVLALVGDRNPAYPGFNRAVEARRQIGSLVKPFVYLAALTNPRRYTLASLLEDRPVTLQLAHGEPWTPRNFDREHRGEVTAWEALVQSYNVPTVRLADRIGVSQLVDILQTFGLQATPAPNPSLALGALELSPLQVAGLYQGLASGGYATGTRAIRDVLDADDEVLSHYGLELRGAVPDGAVRLLGEALHDVTVDGTGRAIGQRLPQRRLAGKTGTTNDFRDAWFAGYDDRHVGVVWLGMDDNRATGLTGGSGAAPVWAGIMGELPGGSIEEGRHPSIEYHEIDLDSAARIVDEDHACERVRRLPFWQNSAPEAVAECEGEADGDAAGWFGRMFRNQD</sequence>
<dbReference type="GO" id="GO:0008658">
    <property type="term" value="F:penicillin binding"/>
    <property type="evidence" value="ECO:0007669"/>
    <property type="project" value="UniProtKB-UniRule"/>
</dbReference>
<comment type="similarity">
    <text evidence="5 23">In the N-terminal section; belongs to the glycosyltransferase 51 family.</text>
</comment>
<dbReference type="NCBIfam" id="TIGR02071">
    <property type="entry name" value="PBP_1b"/>
    <property type="match status" value="1"/>
</dbReference>
<evidence type="ECO:0000259" key="27">
    <source>
        <dbReference type="Pfam" id="PF14814"/>
    </source>
</evidence>
<evidence type="ECO:0000256" key="3">
    <source>
        <dbReference type="ARBA" id="ARBA00004752"/>
    </source>
</evidence>
<evidence type="ECO:0000313" key="28">
    <source>
        <dbReference type="EMBL" id="OOC10135.1"/>
    </source>
</evidence>
<evidence type="ECO:0000256" key="8">
    <source>
        <dbReference type="ARBA" id="ARBA00022645"/>
    </source>
</evidence>
<dbReference type="GO" id="GO:0071555">
    <property type="term" value="P:cell wall organization"/>
    <property type="evidence" value="ECO:0007669"/>
    <property type="project" value="UniProtKB-UniRule"/>
</dbReference>
<organism evidence="28 29">
    <name type="scientific">Thioalkalivibrio halophilus</name>
    <dbReference type="NCBI Taxonomy" id="252474"/>
    <lineage>
        <taxon>Bacteria</taxon>
        <taxon>Pseudomonadati</taxon>
        <taxon>Pseudomonadota</taxon>
        <taxon>Gammaproteobacteria</taxon>
        <taxon>Chromatiales</taxon>
        <taxon>Ectothiorhodospiraceae</taxon>
        <taxon>Thioalkalivibrio</taxon>
    </lineage>
</organism>
<comment type="subcellular location">
    <subcellularLocation>
        <location evidence="2">Cell membrane</location>
    </subcellularLocation>
</comment>
<dbReference type="STRING" id="252474.B1A74_07490"/>
<evidence type="ECO:0000256" key="12">
    <source>
        <dbReference type="ARBA" id="ARBA00022801"/>
    </source>
</evidence>
<evidence type="ECO:0000256" key="1">
    <source>
        <dbReference type="ARBA" id="ARBA00002624"/>
    </source>
</evidence>
<feature type="domain" description="Bifunctional transglycosylase second" evidence="27">
    <location>
        <begin position="75"/>
        <end position="158"/>
    </location>
</feature>
<dbReference type="InterPro" id="IPR012338">
    <property type="entry name" value="Beta-lactam/transpept-like"/>
</dbReference>
<dbReference type="EMBL" id="MUZR01000023">
    <property type="protein sequence ID" value="OOC10135.1"/>
    <property type="molecule type" value="Genomic_DNA"/>
</dbReference>
<evidence type="ECO:0000256" key="15">
    <source>
        <dbReference type="ARBA" id="ARBA00023136"/>
    </source>
</evidence>
<accession>A0A1V2ZYI7</accession>
<evidence type="ECO:0000256" key="13">
    <source>
        <dbReference type="ARBA" id="ARBA00022960"/>
    </source>
</evidence>
<keyword evidence="8" id="KW-0121">Carboxypeptidase</keyword>
<feature type="active site" description="Acyl-ester intermediate; for transpeptidase activity" evidence="24">
    <location>
        <position position="474"/>
    </location>
</feature>
<evidence type="ECO:0000256" key="5">
    <source>
        <dbReference type="ARBA" id="ARBA00007739"/>
    </source>
</evidence>
<dbReference type="InterPro" id="IPR001264">
    <property type="entry name" value="Glyco_trans_51"/>
</dbReference>
<evidence type="ECO:0000256" key="16">
    <source>
        <dbReference type="ARBA" id="ARBA00023251"/>
    </source>
</evidence>
<keyword evidence="16" id="KW-0046">Antibiotic resistance</keyword>
<comment type="caution">
    <text evidence="28">The sequence shown here is derived from an EMBL/GenBank/DDBJ whole genome shotgun (WGS) entry which is preliminary data.</text>
</comment>
<dbReference type="OrthoDB" id="9766909at2"/>
<dbReference type="PANTHER" id="PTHR32282:SF11">
    <property type="entry name" value="PENICILLIN-BINDING PROTEIN 1B"/>
    <property type="match status" value="1"/>
</dbReference>
<dbReference type="InterPro" id="IPR050396">
    <property type="entry name" value="Glycosyltr_51/Transpeptidase"/>
</dbReference>
<dbReference type="GO" id="GO:0030288">
    <property type="term" value="C:outer membrane-bounded periplasmic space"/>
    <property type="evidence" value="ECO:0007669"/>
    <property type="project" value="TreeGrafter"/>
</dbReference>
<comment type="pathway">
    <text evidence="3 23">Cell wall biogenesis; peptidoglycan biosynthesis.</text>
</comment>
<dbReference type="GO" id="GO:0009274">
    <property type="term" value="C:peptidoglycan-based cell wall"/>
    <property type="evidence" value="ECO:0007669"/>
    <property type="project" value="UniProtKB-UniRule"/>
</dbReference>
<proteinExistence type="inferred from homology"/>
<dbReference type="SUPFAM" id="SSF56601">
    <property type="entry name" value="beta-lactamase/transpeptidase-like"/>
    <property type="match status" value="1"/>
</dbReference>
<dbReference type="GO" id="GO:0046677">
    <property type="term" value="P:response to antibiotic"/>
    <property type="evidence" value="ECO:0007669"/>
    <property type="project" value="UniProtKB-UniRule"/>
</dbReference>
<keyword evidence="13 23" id="KW-0133">Cell shape</keyword>
<dbReference type="GO" id="GO:0005886">
    <property type="term" value="C:plasma membrane"/>
    <property type="evidence" value="ECO:0007669"/>
    <property type="project" value="UniProtKB-SubCell"/>
</dbReference>
<comment type="similarity">
    <text evidence="4 23">In the C-terminal section; belongs to the transpeptidase family.</text>
</comment>
<dbReference type="SUPFAM" id="SSF53955">
    <property type="entry name" value="Lysozyme-like"/>
    <property type="match status" value="1"/>
</dbReference>
<dbReference type="Pfam" id="PF14814">
    <property type="entry name" value="UB2H"/>
    <property type="match status" value="1"/>
</dbReference>
<evidence type="ECO:0000256" key="2">
    <source>
        <dbReference type="ARBA" id="ARBA00004236"/>
    </source>
</evidence>
<dbReference type="InterPro" id="IPR028166">
    <property type="entry name" value="UB2H"/>
</dbReference>
<evidence type="ECO:0000256" key="4">
    <source>
        <dbReference type="ARBA" id="ARBA00007090"/>
    </source>
</evidence>
<dbReference type="InterPro" id="IPR036950">
    <property type="entry name" value="PBP_transglycosylase"/>
</dbReference>
<evidence type="ECO:0000256" key="14">
    <source>
        <dbReference type="ARBA" id="ARBA00022984"/>
    </source>
</evidence>
<evidence type="ECO:0000256" key="17">
    <source>
        <dbReference type="ARBA" id="ARBA00023268"/>
    </source>
</evidence>
<keyword evidence="18 23" id="KW-0961">Cell wall biogenesis/degradation</keyword>
<dbReference type="Pfam" id="PF00905">
    <property type="entry name" value="Transpeptidase"/>
    <property type="match status" value="1"/>
</dbReference>
<dbReference type="InterPro" id="IPR023346">
    <property type="entry name" value="Lysozyme-like_dom_sf"/>
</dbReference>
<evidence type="ECO:0000256" key="7">
    <source>
        <dbReference type="ARBA" id="ARBA00022475"/>
    </source>
</evidence>
<keyword evidence="12" id="KW-0378">Hydrolase</keyword>
<gene>
    <name evidence="28" type="ORF">B1A74_07490</name>
</gene>
<keyword evidence="17" id="KW-0511">Multifunctional enzyme</keyword>
<evidence type="ECO:0000256" key="9">
    <source>
        <dbReference type="ARBA" id="ARBA00022670"/>
    </source>
</evidence>
<dbReference type="AlphaFoldDB" id="A0A1V2ZYI7"/>
<keyword evidence="9" id="KW-0645">Protease</keyword>
<evidence type="ECO:0000313" key="29">
    <source>
        <dbReference type="Proteomes" id="UP000189177"/>
    </source>
</evidence>
<keyword evidence="11 23" id="KW-0808">Transferase</keyword>
<evidence type="ECO:0000259" key="26">
    <source>
        <dbReference type="Pfam" id="PF00912"/>
    </source>
</evidence>
<comment type="catalytic activity">
    <reaction evidence="21">
        <text>[GlcNAc-(1-&gt;4)-Mur2Ac(oyl-L-Ala-gamma-D-Glu-L-Lys-D-Ala-D-Ala)](n)-di-trans,octa-cis-undecaprenyl diphosphate + beta-D-GlcNAc-(1-&gt;4)-Mur2Ac(oyl-L-Ala-gamma-D-Glu-L-Lys-D-Ala-D-Ala)-di-trans,octa-cis-undecaprenyl diphosphate = [GlcNAc-(1-&gt;4)-Mur2Ac(oyl-L-Ala-gamma-D-Glu-L-Lys-D-Ala-D-Ala)](n+1)-di-trans,octa-cis-undecaprenyl diphosphate + di-trans,octa-cis-undecaprenyl diphosphate + H(+)</text>
        <dbReference type="Rhea" id="RHEA:23708"/>
        <dbReference type="Rhea" id="RHEA-COMP:9602"/>
        <dbReference type="Rhea" id="RHEA-COMP:9603"/>
        <dbReference type="ChEBI" id="CHEBI:15378"/>
        <dbReference type="ChEBI" id="CHEBI:58405"/>
        <dbReference type="ChEBI" id="CHEBI:60033"/>
        <dbReference type="ChEBI" id="CHEBI:78435"/>
        <dbReference type="EC" id="2.4.99.28"/>
    </reaction>
</comment>
<evidence type="ECO:0000256" key="10">
    <source>
        <dbReference type="ARBA" id="ARBA00022676"/>
    </source>
</evidence>
<evidence type="ECO:0000256" key="22">
    <source>
        <dbReference type="NCBIfam" id="TIGR02071"/>
    </source>
</evidence>
<name>A0A1V2ZYI7_9GAMM</name>
<evidence type="ECO:0000256" key="21">
    <source>
        <dbReference type="ARBA" id="ARBA00049902"/>
    </source>
</evidence>
<dbReference type="PANTHER" id="PTHR32282">
    <property type="entry name" value="BINDING PROTEIN TRANSPEPTIDASE, PUTATIVE-RELATED"/>
    <property type="match status" value="1"/>
</dbReference>
<evidence type="ECO:0000256" key="11">
    <source>
        <dbReference type="ARBA" id="ARBA00022679"/>
    </source>
</evidence>
<dbReference type="Gene3D" id="3.30.2060.10">
    <property type="entry name" value="Penicillin-binding protein 1b domain"/>
    <property type="match status" value="1"/>
</dbReference>
<feature type="domain" description="Penicillin-binding protein transpeptidase" evidence="25">
    <location>
        <begin position="437"/>
        <end position="708"/>
    </location>
</feature>
<keyword evidence="10 23" id="KW-0328">Glycosyltransferase</keyword>
<comment type="function">
    <text evidence="1 23">Cell wall formation. Synthesis of cross-linked peptidoglycan from the lipid intermediates. The enzyme has a penicillin-insensitive transglycosylase N-terminal domain (formation of linear glycan strands) and a penicillin-sensitive transpeptidase C-terminal domain (cross-linking of the peptide subunits).</text>
</comment>
<dbReference type="Proteomes" id="UP000189177">
    <property type="component" value="Unassembled WGS sequence"/>
</dbReference>
<dbReference type="RefSeq" id="WP_077244238.1">
    <property type="nucleotide sequence ID" value="NZ_MUZR01000023.1"/>
</dbReference>
<dbReference type="InterPro" id="IPR001460">
    <property type="entry name" value="PCN-bd_Tpept"/>
</dbReference>
<reference evidence="28 29" key="1">
    <citation type="submission" date="2017-02" db="EMBL/GenBank/DDBJ databases">
        <title>Genomic diversity within the haloalkaliphilic genus Thioalkalivibrio.</title>
        <authorList>
            <person name="Ahn A.-C."/>
            <person name="Meier-Kolthoff J."/>
            <person name="Overmars L."/>
            <person name="Richter M."/>
            <person name="Woyke T."/>
            <person name="Sorokin D.Y."/>
            <person name="Muyzer G."/>
        </authorList>
    </citation>
    <scope>NUCLEOTIDE SEQUENCE [LARGE SCALE GENOMIC DNA]</scope>
    <source>
        <strain evidence="28 29">HL17</strain>
    </source>
</reference>
<feature type="domain" description="Glycosyl transferase family 51" evidence="26">
    <location>
        <begin position="171"/>
        <end position="343"/>
    </location>
</feature>
<evidence type="ECO:0000256" key="18">
    <source>
        <dbReference type="ARBA" id="ARBA00023316"/>
    </source>
</evidence>
<feature type="active site" description="Proton donor; for transglycosylase activity" evidence="24">
    <location>
        <position position="195"/>
    </location>
</feature>
<dbReference type="GO" id="GO:0006508">
    <property type="term" value="P:proteolysis"/>
    <property type="evidence" value="ECO:0007669"/>
    <property type="project" value="UniProtKB-KW"/>
</dbReference>
<evidence type="ECO:0000259" key="25">
    <source>
        <dbReference type="Pfam" id="PF00905"/>
    </source>
</evidence>
<dbReference type="GO" id="GO:0008955">
    <property type="term" value="F:peptidoglycan glycosyltransferase activity"/>
    <property type="evidence" value="ECO:0007669"/>
    <property type="project" value="UniProtKB-UniRule"/>
</dbReference>
<evidence type="ECO:0000256" key="19">
    <source>
        <dbReference type="ARBA" id="ARBA00032454"/>
    </source>
</evidence>
<dbReference type="GO" id="GO:0009002">
    <property type="term" value="F:serine-type D-Ala-D-Ala carboxypeptidase activity"/>
    <property type="evidence" value="ECO:0007669"/>
    <property type="project" value="UniProtKB-EC"/>
</dbReference>
<evidence type="ECO:0000256" key="24">
    <source>
        <dbReference type="PIRSR" id="PIRSR002799-1"/>
    </source>
</evidence>
<dbReference type="Pfam" id="PF00912">
    <property type="entry name" value="Transgly"/>
    <property type="match status" value="1"/>
</dbReference>
<dbReference type="Gene3D" id="3.40.710.10">
    <property type="entry name" value="DD-peptidase/beta-lactamase superfamily"/>
    <property type="match status" value="1"/>
</dbReference>
<dbReference type="GO" id="GO:0008360">
    <property type="term" value="P:regulation of cell shape"/>
    <property type="evidence" value="ECO:0007669"/>
    <property type="project" value="UniProtKB-UniRule"/>
</dbReference>
<dbReference type="UniPathway" id="UPA00219"/>
<dbReference type="InterPro" id="IPR011813">
    <property type="entry name" value="PBP_1b"/>
</dbReference>
<evidence type="ECO:0000256" key="23">
    <source>
        <dbReference type="PIRNR" id="PIRNR002799"/>
    </source>
</evidence>
<keyword evidence="14 23" id="KW-0573">Peptidoglycan synthesis</keyword>
<evidence type="ECO:0000256" key="20">
    <source>
        <dbReference type="ARBA" id="ARBA00034000"/>
    </source>
</evidence>
<comment type="catalytic activity">
    <reaction evidence="20">
        <text>Preferential cleavage: (Ac)2-L-Lys-D-Ala-|-D-Ala. Also transpeptidation of peptidyl-alanyl moieties that are N-acyl substituents of D-alanine.</text>
        <dbReference type="EC" id="3.4.16.4"/>
    </reaction>
</comment>
<keyword evidence="7" id="KW-1003">Cell membrane</keyword>
<dbReference type="Gene3D" id="1.10.3810.10">
    <property type="entry name" value="Biosynthetic peptidoglycan transglycosylase-like"/>
    <property type="match status" value="1"/>
</dbReference>
<protein>
    <recommendedName>
        <fullName evidence="6 22">Penicillin-binding protein 1B</fullName>
        <shortName evidence="23">PBP-1b</shortName>
        <shortName evidence="23">PBP1b</shortName>
    </recommendedName>
    <alternativeName>
        <fullName evidence="19 23">Murein polymerase</fullName>
    </alternativeName>
</protein>
<keyword evidence="15" id="KW-0472">Membrane</keyword>
<evidence type="ECO:0000256" key="6">
    <source>
        <dbReference type="ARBA" id="ARBA00018637"/>
    </source>
</evidence>
<dbReference type="PIRSF" id="PIRSF002799">
    <property type="entry name" value="PBP_1b"/>
    <property type="match status" value="1"/>
</dbReference>